<protein>
    <recommendedName>
        <fullName evidence="2">Fungal-type protein kinase domain-containing protein</fullName>
    </recommendedName>
</protein>
<proteinExistence type="predicted"/>
<dbReference type="EMBL" id="JARJLG010000351">
    <property type="protein sequence ID" value="KAJ7715300.1"/>
    <property type="molecule type" value="Genomic_DNA"/>
</dbReference>
<feature type="region of interest" description="Disordered" evidence="1">
    <location>
        <begin position="72"/>
        <end position="97"/>
    </location>
</feature>
<reference evidence="3" key="1">
    <citation type="submission" date="2023-03" db="EMBL/GenBank/DDBJ databases">
        <title>Massive genome expansion in bonnet fungi (Mycena s.s.) driven by repeated elements and novel gene families across ecological guilds.</title>
        <authorList>
            <consortium name="Lawrence Berkeley National Laboratory"/>
            <person name="Harder C.B."/>
            <person name="Miyauchi S."/>
            <person name="Viragh M."/>
            <person name="Kuo A."/>
            <person name="Thoen E."/>
            <person name="Andreopoulos B."/>
            <person name="Lu D."/>
            <person name="Skrede I."/>
            <person name="Drula E."/>
            <person name="Henrissat B."/>
            <person name="Morin E."/>
            <person name="Kohler A."/>
            <person name="Barry K."/>
            <person name="LaButti K."/>
            <person name="Morin E."/>
            <person name="Salamov A."/>
            <person name="Lipzen A."/>
            <person name="Mereny Z."/>
            <person name="Hegedus B."/>
            <person name="Baldrian P."/>
            <person name="Stursova M."/>
            <person name="Weitz H."/>
            <person name="Taylor A."/>
            <person name="Grigoriev I.V."/>
            <person name="Nagy L.G."/>
            <person name="Martin F."/>
            <person name="Kauserud H."/>
        </authorList>
    </citation>
    <scope>NUCLEOTIDE SEQUENCE</scope>
    <source>
        <strain evidence="3">CBHHK188m</strain>
    </source>
</reference>
<evidence type="ECO:0000313" key="3">
    <source>
        <dbReference type="EMBL" id="KAJ7715300.1"/>
    </source>
</evidence>
<comment type="caution">
    <text evidence="3">The sequence shown here is derived from an EMBL/GenBank/DDBJ whole genome shotgun (WGS) entry which is preliminary data.</text>
</comment>
<dbReference type="InterPro" id="IPR008266">
    <property type="entry name" value="Tyr_kinase_AS"/>
</dbReference>
<evidence type="ECO:0000256" key="1">
    <source>
        <dbReference type="SAM" id="MobiDB-lite"/>
    </source>
</evidence>
<organism evidence="3 4">
    <name type="scientific">Mycena maculata</name>
    <dbReference type="NCBI Taxonomy" id="230809"/>
    <lineage>
        <taxon>Eukaryota</taxon>
        <taxon>Fungi</taxon>
        <taxon>Dikarya</taxon>
        <taxon>Basidiomycota</taxon>
        <taxon>Agaricomycotina</taxon>
        <taxon>Agaricomycetes</taxon>
        <taxon>Agaricomycetidae</taxon>
        <taxon>Agaricales</taxon>
        <taxon>Marasmiineae</taxon>
        <taxon>Mycenaceae</taxon>
        <taxon>Mycena</taxon>
    </lineage>
</organism>
<dbReference type="AlphaFoldDB" id="A0AAD7H9V2"/>
<sequence>MSAALIYDNAPSAAHSSPSPFRLPLMQRPRTRALAALEPETYKLDGVATYEERKGVDSAGRAISAISPYTPRSAASTEASASQTDSTPVKSGGATEPVGIDKLTRAHVEAHLAEELHARRSKSAYLVESLFGSLVSIDDAADILDHFLASSIISVRKETAGELKEVARKDHKAACAAAAIQANEAVTPSKPSLADPYTWKWGLPVEASEKASALFLNVVAIAAHAAAIRSGKAQDHPLPSLRFVTLPNPQQAVPLSNESAAQDCRPDVVAFDCSAFCEAPSGNASINHFFLDDSPFAYIREKLPTFLTFTAAERSACTAIVAFEEWFEVQERHAYLDMSRFCWPEVQLTVETKLSVLHNAMLQELVYMRQQRRSQPWMRSIVGLVITTRIIGVLRADTLGIEQCTFDRDCSRGVLDSIRICLGLVRATSLQRGQHEDFELADTKTLAPAHLKSKKGQDVFAPEASVVEYNHRTVRFIKLRRERIHYSPDGSKPDITFYVHHLVQDNGSLIGRCPRIFCVWRETESDGGVRRFVGPYALKVYYADHASDCFKDDLISAARRAQVKNVLLPTWEWYYGDALSMRGFPPEVVQRYTNTQAATLIPNVVSNREEVFAQSDLKRLLVQCSDYDEFDKAFADFTGAIASLAEQDLVHRDLSIGNVLLSQDTLCPSAFLSDAAASAGALLRVPVSFTQRPLEQRMGGLIHDMDMAGRLHRRPEQSSADDSTSADLLAMLLDTPGPPARAEQPVEQQKGFRTGTPPFMAIGLLVDGGPHLVASDPIICYGVIFLEPPFLSDIPFPQLVPTKSRTWPPDVLRWANRAAGYPFAELGFVKRGFFSKPQILRDIFQDTLGEEALWTADPKYLRLFWTLYGALWMAVPEKSEWIDRSNVTPADVEQALANHRRHSLLAAPHRTCAPAAPAPPPPRLANIYHVYESNPLSADSLHVHWVHGLTSLYWFVQQIVRCGAWDGARAEPAAGDTACERRGLFRTHHNTAQRGIPCASLMCTAHAALLPRLAARAAASIPTSHRPTACLRCCPHRPSAAPAHPPLRAPCQRICPRFPTPCRSAASASALLTAPLPRCCCGRRGQRGAAVEMAVAEVAGRQGAVAARNMAWAARSSGGAARSGEARMEAAAKSPAPALFAGVSDPLLSAWPRSALERCIPEAGACAPITRAALRALLPVLVVLRMQVLEQPEA</sequence>
<name>A0AAD7H9V2_9AGAR</name>
<keyword evidence="4" id="KW-1185">Reference proteome</keyword>
<evidence type="ECO:0000313" key="4">
    <source>
        <dbReference type="Proteomes" id="UP001215280"/>
    </source>
</evidence>
<dbReference type="Pfam" id="PF17667">
    <property type="entry name" value="Pkinase_fungal"/>
    <property type="match status" value="1"/>
</dbReference>
<dbReference type="InterPro" id="IPR040976">
    <property type="entry name" value="Pkinase_fungal"/>
</dbReference>
<dbReference type="PROSITE" id="PS00109">
    <property type="entry name" value="PROTEIN_KINASE_TYR"/>
    <property type="match status" value="1"/>
</dbReference>
<dbReference type="Proteomes" id="UP001215280">
    <property type="component" value="Unassembled WGS sequence"/>
</dbReference>
<feature type="compositionally biased region" description="Low complexity" evidence="1">
    <location>
        <begin position="72"/>
        <end position="87"/>
    </location>
</feature>
<dbReference type="GO" id="GO:0004672">
    <property type="term" value="F:protein kinase activity"/>
    <property type="evidence" value="ECO:0007669"/>
    <property type="project" value="InterPro"/>
</dbReference>
<evidence type="ECO:0000259" key="2">
    <source>
        <dbReference type="Pfam" id="PF17667"/>
    </source>
</evidence>
<feature type="domain" description="Fungal-type protein kinase" evidence="2">
    <location>
        <begin position="619"/>
        <end position="773"/>
    </location>
</feature>
<accession>A0AAD7H9V2</accession>
<gene>
    <name evidence="3" type="ORF">DFH07DRAFT_1015372</name>
</gene>